<dbReference type="InterPro" id="IPR036291">
    <property type="entry name" value="NAD(P)-bd_dom_sf"/>
</dbReference>
<sequence length="258" mass="27935">MAAAWPTWPTFKSSPEISVMPSETSPVILVTGASRGIGRAVTKEIARRGMHTIALARTQGALEALDDEISADGGAVTLITADLTDREMMARLPEALTARFGRLDGFVANAGLLGDLTPVSDIQLKDWDRTMDVNVTANVQLLSLLDPLLRAAPAPRVVGITTGRVRKLAPFWATYSATKAAFENLLLTYAQENEETPLRVNLVNPGPIRTGMREKAMPGEDPETLPHPDELAPLIADLLSPEETRNGATVDFREWRTA</sequence>
<dbReference type="PANTHER" id="PTHR44196:SF1">
    <property type="entry name" value="DEHYDROGENASE_REDUCTASE SDR FAMILY MEMBER 7B"/>
    <property type="match status" value="1"/>
</dbReference>
<evidence type="ECO:0000256" key="2">
    <source>
        <dbReference type="ARBA" id="ARBA00023002"/>
    </source>
</evidence>
<keyword evidence="5" id="KW-1185">Reference proteome</keyword>
<dbReference type="PRINTS" id="PR00081">
    <property type="entry name" value="GDHRDH"/>
</dbReference>
<dbReference type="GO" id="GO:0016491">
    <property type="term" value="F:oxidoreductase activity"/>
    <property type="evidence" value="ECO:0007669"/>
    <property type="project" value="UniProtKB-KW"/>
</dbReference>
<dbReference type="Pfam" id="PF00106">
    <property type="entry name" value="adh_short"/>
    <property type="match status" value="1"/>
</dbReference>
<evidence type="ECO:0000313" key="5">
    <source>
        <dbReference type="Proteomes" id="UP000264589"/>
    </source>
</evidence>
<comment type="similarity">
    <text evidence="1">Belongs to the short-chain dehydrogenases/reductases (SDR) family.</text>
</comment>
<dbReference type="OrthoDB" id="9790785at2"/>
<dbReference type="Gene3D" id="3.40.50.720">
    <property type="entry name" value="NAD(P)-binding Rossmann-like Domain"/>
    <property type="match status" value="1"/>
</dbReference>
<accession>A0A371RGW9</accession>
<dbReference type="SMART" id="SM00822">
    <property type="entry name" value="PKS_KR"/>
    <property type="match status" value="1"/>
</dbReference>
<dbReference type="CDD" id="cd05233">
    <property type="entry name" value="SDR_c"/>
    <property type="match status" value="1"/>
</dbReference>
<dbReference type="AlphaFoldDB" id="A0A371RGW9"/>
<keyword evidence="2" id="KW-0560">Oxidoreductase</keyword>
<dbReference type="InterPro" id="IPR057326">
    <property type="entry name" value="KR_dom"/>
</dbReference>
<dbReference type="InParanoid" id="A0A371RGW9"/>
<dbReference type="Proteomes" id="UP000264589">
    <property type="component" value="Unassembled WGS sequence"/>
</dbReference>
<proteinExistence type="inferred from homology"/>
<dbReference type="SUPFAM" id="SSF51735">
    <property type="entry name" value="NAD(P)-binding Rossmann-fold domains"/>
    <property type="match status" value="1"/>
</dbReference>
<dbReference type="GO" id="GO:0016020">
    <property type="term" value="C:membrane"/>
    <property type="evidence" value="ECO:0007669"/>
    <property type="project" value="TreeGrafter"/>
</dbReference>
<organism evidence="4 5">
    <name type="scientific">Parvularcula marina</name>
    <dbReference type="NCBI Taxonomy" id="2292771"/>
    <lineage>
        <taxon>Bacteria</taxon>
        <taxon>Pseudomonadati</taxon>
        <taxon>Pseudomonadota</taxon>
        <taxon>Alphaproteobacteria</taxon>
        <taxon>Parvularculales</taxon>
        <taxon>Parvularculaceae</taxon>
        <taxon>Parvularcula</taxon>
    </lineage>
</organism>
<evidence type="ECO:0000313" key="4">
    <source>
        <dbReference type="EMBL" id="RFB04691.1"/>
    </source>
</evidence>
<dbReference type="FunCoup" id="A0A371RGW9">
    <property type="interactions" value="74"/>
</dbReference>
<comment type="caution">
    <text evidence="4">The sequence shown here is derived from an EMBL/GenBank/DDBJ whole genome shotgun (WGS) entry which is preliminary data.</text>
</comment>
<evidence type="ECO:0000256" key="1">
    <source>
        <dbReference type="ARBA" id="ARBA00006484"/>
    </source>
</evidence>
<evidence type="ECO:0000259" key="3">
    <source>
        <dbReference type="SMART" id="SM00822"/>
    </source>
</evidence>
<dbReference type="EMBL" id="QUQO01000001">
    <property type="protein sequence ID" value="RFB04691.1"/>
    <property type="molecule type" value="Genomic_DNA"/>
</dbReference>
<feature type="domain" description="Ketoreductase" evidence="3">
    <location>
        <begin position="26"/>
        <end position="211"/>
    </location>
</feature>
<protein>
    <submittedName>
        <fullName evidence="4">SDR family NAD(P)-dependent oxidoreductase</fullName>
    </submittedName>
</protein>
<name>A0A371RGW9_9PROT</name>
<gene>
    <name evidence="4" type="ORF">DX908_05005</name>
</gene>
<reference evidence="4 5" key="1">
    <citation type="submission" date="2018-08" db="EMBL/GenBank/DDBJ databases">
        <title>Parvularcula sp. SM1705, isolated from surface water of the South Sea China.</title>
        <authorList>
            <person name="Sun L."/>
        </authorList>
    </citation>
    <scope>NUCLEOTIDE SEQUENCE [LARGE SCALE GENOMIC DNA]</scope>
    <source>
        <strain evidence="4 5">SM1705</strain>
    </source>
</reference>
<dbReference type="PANTHER" id="PTHR44196">
    <property type="entry name" value="DEHYDROGENASE/REDUCTASE SDR FAMILY MEMBER 7B"/>
    <property type="match status" value="1"/>
</dbReference>
<dbReference type="InterPro" id="IPR002347">
    <property type="entry name" value="SDR_fam"/>
</dbReference>